<feature type="non-terminal residue" evidence="2">
    <location>
        <position position="1"/>
    </location>
</feature>
<feature type="domain" description="Ig-like" evidence="1">
    <location>
        <begin position="51"/>
        <end position="112"/>
    </location>
</feature>
<protein>
    <recommendedName>
        <fullName evidence="1">Ig-like domain-containing protein</fullName>
    </recommendedName>
</protein>
<dbReference type="SUPFAM" id="SSF48726">
    <property type="entry name" value="Immunoglobulin"/>
    <property type="match status" value="1"/>
</dbReference>
<keyword evidence="3" id="KW-1185">Reference proteome</keyword>
<dbReference type="GO" id="GO:0050808">
    <property type="term" value="P:synapse organization"/>
    <property type="evidence" value="ECO:0007669"/>
    <property type="project" value="TreeGrafter"/>
</dbReference>
<dbReference type="InterPro" id="IPR037448">
    <property type="entry name" value="Zig-8"/>
</dbReference>
<dbReference type="Gene3D" id="2.60.40.10">
    <property type="entry name" value="Immunoglobulins"/>
    <property type="match status" value="1"/>
</dbReference>
<proteinExistence type="predicted"/>
<dbReference type="PANTHER" id="PTHR23279">
    <property type="entry name" value="DEFECTIVE PROBOSCIS EXTENSION RESPONSE DPR -RELATED"/>
    <property type="match status" value="1"/>
</dbReference>
<dbReference type="PANTHER" id="PTHR23279:SF36">
    <property type="entry name" value="DEFECTIVE PROBOSCIS EXTENSION RESPONSE 9, ISOFORM A"/>
    <property type="match status" value="1"/>
</dbReference>
<name>A0A6V7H7F3_9HYME</name>
<dbReference type="InterPro" id="IPR013151">
    <property type="entry name" value="Immunoglobulin_dom"/>
</dbReference>
<dbReference type="PROSITE" id="PS50835">
    <property type="entry name" value="IG_LIKE"/>
    <property type="match status" value="1"/>
</dbReference>
<dbReference type="OrthoDB" id="10012075at2759"/>
<gene>
    <name evidence="2" type="ORF">MHI_LOCUS479734</name>
</gene>
<evidence type="ECO:0000313" key="3">
    <source>
        <dbReference type="Proteomes" id="UP000752696"/>
    </source>
</evidence>
<dbReference type="InterPro" id="IPR036179">
    <property type="entry name" value="Ig-like_dom_sf"/>
</dbReference>
<comment type="caution">
    <text evidence="2">The sequence shown here is derived from an EMBL/GenBank/DDBJ whole genome shotgun (WGS) entry which is preliminary data.</text>
</comment>
<dbReference type="InterPro" id="IPR013783">
    <property type="entry name" value="Ig-like_fold"/>
</dbReference>
<dbReference type="EMBL" id="CAJDYZ010007745">
    <property type="protein sequence ID" value="CAD1474593.1"/>
    <property type="molecule type" value="Genomic_DNA"/>
</dbReference>
<dbReference type="Pfam" id="PF00047">
    <property type="entry name" value="ig"/>
    <property type="match status" value="1"/>
</dbReference>
<evidence type="ECO:0000313" key="2">
    <source>
        <dbReference type="EMBL" id="CAD1474593.1"/>
    </source>
</evidence>
<dbReference type="AlphaFoldDB" id="A0A6V7H7F3"/>
<dbReference type="GO" id="GO:0032589">
    <property type="term" value="C:neuron projection membrane"/>
    <property type="evidence" value="ECO:0007669"/>
    <property type="project" value="TreeGrafter"/>
</dbReference>
<dbReference type="InterPro" id="IPR007110">
    <property type="entry name" value="Ig-like_dom"/>
</dbReference>
<sequence>KRPFERELIESKRKSNNRGLWTNERLLDTVKTVQSGKMSVNATFNAFGIPVAWMKSDSRAILAIHTHLIAHNPRLSVTHNGHNTWKLHVSDVQKNDSGAYMCQVNTEPMRSQ</sequence>
<feature type="non-terminal residue" evidence="2">
    <location>
        <position position="112"/>
    </location>
</feature>
<accession>A0A6V7H7F3</accession>
<reference evidence="2" key="1">
    <citation type="submission" date="2020-07" db="EMBL/GenBank/DDBJ databases">
        <authorList>
            <person name="Nazaruddin N."/>
        </authorList>
    </citation>
    <scope>NUCLEOTIDE SEQUENCE</scope>
</reference>
<evidence type="ECO:0000259" key="1">
    <source>
        <dbReference type="PROSITE" id="PS50835"/>
    </source>
</evidence>
<dbReference type="Proteomes" id="UP000752696">
    <property type="component" value="Unassembled WGS sequence"/>
</dbReference>
<organism evidence="2 3">
    <name type="scientific">Heterotrigona itama</name>
    <dbReference type="NCBI Taxonomy" id="395501"/>
    <lineage>
        <taxon>Eukaryota</taxon>
        <taxon>Metazoa</taxon>
        <taxon>Ecdysozoa</taxon>
        <taxon>Arthropoda</taxon>
        <taxon>Hexapoda</taxon>
        <taxon>Insecta</taxon>
        <taxon>Pterygota</taxon>
        <taxon>Neoptera</taxon>
        <taxon>Endopterygota</taxon>
        <taxon>Hymenoptera</taxon>
        <taxon>Apocrita</taxon>
        <taxon>Aculeata</taxon>
        <taxon>Apoidea</taxon>
        <taxon>Anthophila</taxon>
        <taxon>Apidae</taxon>
        <taxon>Heterotrigona</taxon>
    </lineage>
</organism>